<gene>
    <name evidence="2" type="primary">tsaB</name>
    <name evidence="2" type="ORF">MFMK1_003395</name>
</gene>
<keyword evidence="2" id="KW-0808">Transferase</keyword>
<organism evidence="2 3">
    <name type="scientific">Metallumcola ferriviriculae</name>
    <dbReference type="NCBI Taxonomy" id="3039180"/>
    <lineage>
        <taxon>Bacteria</taxon>
        <taxon>Bacillati</taxon>
        <taxon>Bacillota</taxon>
        <taxon>Clostridia</taxon>
        <taxon>Neomoorellales</taxon>
        <taxon>Desulfitibacteraceae</taxon>
        <taxon>Metallumcola</taxon>
    </lineage>
</organism>
<dbReference type="PANTHER" id="PTHR11735:SF11">
    <property type="entry name" value="TRNA THREONYLCARBAMOYLADENOSINE BIOSYNTHESIS PROTEIN TSAB"/>
    <property type="match status" value="1"/>
</dbReference>
<keyword evidence="3" id="KW-1185">Reference proteome</keyword>
<dbReference type="RefSeq" id="WP_366922915.1">
    <property type="nucleotide sequence ID" value="NZ_CP121694.1"/>
</dbReference>
<dbReference type="CDD" id="cd24032">
    <property type="entry name" value="ASKHA_NBD_TsaB"/>
    <property type="match status" value="1"/>
</dbReference>
<dbReference type="GO" id="GO:0002949">
    <property type="term" value="P:tRNA threonylcarbamoyladenosine modification"/>
    <property type="evidence" value="ECO:0007669"/>
    <property type="project" value="InterPro"/>
</dbReference>
<dbReference type="InterPro" id="IPR000905">
    <property type="entry name" value="Gcp-like_dom"/>
</dbReference>
<dbReference type="EC" id="2.3.1.234" evidence="2"/>
<reference evidence="2 3" key="1">
    <citation type="submission" date="2023-04" db="EMBL/GenBank/DDBJ databases">
        <authorList>
            <person name="Hsu D."/>
        </authorList>
    </citation>
    <scope>NUCLEOTIDE SEQUENCE [LARGE SCALE GENOMIC DNA]</scope>
    <source>
        <strain evidence="2 3">MK1</strain>
    </source>
</reference>
<accession>A0AAU0USJ4</accession>
<dbReference type="AlphaFoldDB" id="A0AAU0USJ4"/>
<keyword evidence="2" id="KW-0012">Acyltransferase</keyword>
<evidence type="ECO:0000313" key="2">
    <source>
        <dbReference type="EMBL" id="WRO23533.1"/>
    </source>
</evidence>
<evidence type="ECO:0000259" key="1">
    <source>
        <dbReference type="Pfam" id="PF00814"/>
    </source>
</evidence>
<dbReference type="EMBL" id="CP121694">
    <property type="protein sequence ID" value="WRO23533.1"/>
    <property type="molecule type" value="Genomic_DNA"/>
</dbReference>
<dbReference type="Pfam" id="PF00814">
    <property type="entry name" value="TsaD"/>
    <property type="match status" value="1"/>
</dbReference>
<sequence>MILALETATAVASVAVIDKGKLIGEFFTNTSKNHSQSLMPLVDSLLRFVAKDIEEVAAFALAIGPGSFTGLRIGLATVKGMCIALNKPAIGVSTLDGLAMNVSGAQGLICPLLDARKSEVYTAVYNTQDNELCRLTDYMAVAPSELMEQLAKYDQPVTILGDAVDAYPEVFKEPFLRKAAQGNRWPRAAQVAQLAWQRLQRGEVDDIYNLAPFYIRRSEAEVSWESKHGTGKEV</sequence>
<name>A0AAU0USJ4_9FIRM</name>
<dbReference type="KEGG" id="dbc:MFMK1_003395"/>
<dbReference type="PANTHER" id="PTHR11735">
    <property type="entry name" value="TRNA N6-ADENOSINE THREONYLCARBAMOYLTRANSFERASE"/>
    <property type="match status" value="1"/>
</dbReference>
<dbReference type="GO" id="GO:0005829">
    <property type="term" value="C:cytosol"/>
    <property type="evidence" value="ECO:0007669"/>
    <property type="project" value="TreeGrafter"/>
</dbReference>
<dbReference type="NCBIfam" id="TIGR03725">
    <property type="entry name" value="T6A_YeaZ"/>
    <property type="match status" value="1"/>
</dbReference>
<dbReference type="SUPFAM" id="SSF53067">
    <property type="entry name" value="Actin-like ATPase domain"/>
    <property type="match status" value="2"/>
</dbReference>
<dbReference type="InterPro" id="IPR043129">
    <property type="entry name" value="ATPase_NBD"/>
</dbReference>
<feature type="domain" description="Gcp-like" evidence="1">
    <location>
        <begin position="30"/>
        <end position="224"/>
    </location>
</feature>
<dbReference type="Proteomes" id="UP001329915">
    <property type="component" value="Chromosome"/>
</dbReference>
<evidence type="ECO:0000313" key="3">
    <source>
        <dbReference type="Proteomes" id="UP001329915"/>
    </source>
</evidence>
<dbReference type="InterPro" id="IPR022496">
    <property type="entry name" value="T6A_TsaB"/>
</dbReference>
<dbReference type="GO" id="GO:0061711">
    <property type="term" value="F:tRNA N(6)-L-threonylcarbamoyladenine synthase activity"/>
    <property type="evidence" value="ECO:0007669"/>
    <property type="project" value="UniProtKB-EC"/>
</dbReference>
<dbReference type="Gene3D" id="3.30.420.40">
    <property type="match status" value="2"/>
</dbReference>
<proteinExistence type="predicted"/>
<protein>
    <submittedName>
        <fullName evidence="2">tRNA (Adenosine(37)-N6)-threonylcarbamoyltransferase complex dimerization subunit type 1 TsaB</fullName>
        <ecNumber evidence="2">2.3.1.234</ecNumber>
    </submittedName>
</protein>